<dbReference type="InterPro" id="IPR011527">
    <property type="entry name" value="ABC1_TM_dom"/>
</dbReference>
<dbReference type="CDD" id="cd18549">
    <property type="entry name" value="ABC_6TM_YwjA_like"/>
    <property type="match status" value="1"/>
</dbReference>
<dbReference type="Gene3D" id="1.20.1560.10">
    <property type="entry name" value="ABC transporter type 1, transmembrane domain"/>
    <property type="match status" value="1"/>
</dbReference>
<dbReference type="Proteomes" id="UP000824175">
    <property type="component" value="Unassembled WGS sequence"/>
</dbReference>
<dbReference type="InterPro" id="IPR036640">
    <property type="entry name" value="ABC1_TM_sf"/>
</dbReference>
<dbReference type="PANTHER" id="PTHR43394">
    <property type="entry name" value="ATP-DEPENDENT PERMEASE MDL1, MITOCHONDRIAL"/>
    <property type="match status" value="1"/>
</dbReference>
<dbReference type="FunFam" id="3.40.50.300:FF:000218">
    <property type="entry name" value="Multidrug ABC transporter ATP-binding protein"/>
    <property type="match status" value="1"/>
</dbReference>
<evidence type="ECO:0000313" key="10">
    <source>
        <dbReference type="EMBL" id="HIU13257.1"/>
    </source>
</evidence>
<keyword evidence="3" id="KW-0547">Nucleotide-binding</keyword>
<keyword evidence="5 7" id="KW-1133">Transmembrane helix</keyword>
<dbReference type="InterPro" id="IPR017871">
    <property type="entry name" value="ABC_transporter-like_CS"/>
</dbReference>
<dbReference type="GO" id="GO:0015421">
    <property type="term" value="F:ABC-type oligopeptide transporter activity"/>
    <property type="evidence" value="ECO:0007669"/>
    <property type="project" value="TreeGrafter"/>
</dbReference>
<dbReference type="AlphaFoldDB" id="A0A9D1L0U4"/>
<dbReference type="PROSITE" id="PS50929">
    <property type="entry name" value="ABC_TM1F"/>
    <property type="match status" value="1"/>
</dbReference>
<comment type="caution">
    <text evidence="10">The sequence shown here is derived from an EMBL/GenBank/DDBJ whole genome shotgun (WGS) entry which is preliminary data.</text>
</comment>
<evidence type="ECO:0000256" key="3">
    <source>
        <dbReference type="ARBA" id="ARBA00022741"/>
    </source>
</evidence>
<feature type="domain" description="ABC transporter" evidence="8">
    <location>
        <begin position="332"/>
        <end position="566"/>
    </location>
</feature>
<evidence type="ECO:0000256" key="1">
    <source>
        <dbReference type="ARBA" id="ARBA00004651"/>
    </source>
</evidence>
<dbReference type="Pfam" id="PF00664">
    <property type="entry name" value="ABC_membrane"/>
    <property type="match status" value="1"/>
</dbReference>
<dbReference type="PANTHER" id="PTHR43394:SF1">
    <property type="entry name" value="ATP-BINDING CASSETTE SUB-FAMILY B MEMBER 10, MITOCHONDRIAL"/>
    <property type="match status" value="1"/>
</dbReference>
<evidence type="ECO:0000259" key="8">
    <source>
        <dbReference type="PROSITE" id="PS50893"/>
    </source>
</evidence>
<dbReference type="SUPFAM" id="SSF90123">
    <property type="entry name" value="ABC transporter transmembrane region"/>
    <property type="match status" value="1"/>
</dbReference>
<proteinExistence type="predicted"/>
<dbReference type="CDD" id="cd03251">
    <property type="entry name" value="ABCC_MsbA"/>
    <property type="match status" value="1"/>
</dbReference>
<reference evidence="10" key="1">
    <citation type="submission" date="2020-10" db="EMBL/GenBank/DDBJ databases">
        <authorList>
            <person name="Gilroy R."/>
        </authorList>
    </citation>
    <scope>NUCLEOTIDE SEQUENCE</scope>
    <source>
        <strain evidence="10">CHK195-11698</strain>
    </source>
</reference>
<feature type="transmembrane region" description="Helical" evidence="7">
    <location>
        <begin position="246"/>
        <end position="264"/>
    </location>
</feature>
<dbReference type="PROSITE" id="PS00211">
    <property type="entry name" value="ABC_TRANSPORTER_1"/>
    <property type="match status" value="1"/>
</dbReference>
<feature type="transmembrane region" description="Helical" evidence="7">
    <location>
        <begin position="12"/>
        <end position="33"/>
    </location>
</feature>
<evidence type="ECO:0000259" key="9">
    <source>
        <dbReference type="PROSITE" id="PS50929"/>
    </source>
</evidence>
<dbReference type="GO" id="GO:0005524">
    <property type="term" value="F:ATP binding"/>
    <property type="evidence" value="ECO:0007669"/>
    <property type="project" value="UniProtKB-KW"/>
</dbReference>
<evidence type="ECO:0000256" key="7">
    <source>
        <dbReference type="SAM" id="Phobius"/>
    </source>
</evidence>
<dbReference type="GO" id="GO:0005886">
    <property type="term" value="C:plasma membrane"/>
    <property type="evidence" value="ECO:0007669"/>
    <property type="project" value="UniProtKB-SubCell"/>
</dbReference>
<dbReference type="InterPro" id="IPR003593">
    <property type="entry name" value="AAA+_ATPase"/>
</dbReference>
<feature type="domain" description="ABC transmembrane type-1" evidence="9">
    <location>
        <begin position="17"/>
        <end position="299"/>
    </location>
</feature>
<feature type="transmembrane region" description="Helical" evidence="7">
    <location>
        <begin position="134"/>
        <end position="150"/>
    </location>
</feature>
<comment type="subcellular location">
    <subcellularLocation>
        <location evidence="1">Cell membrane</location>
        <topology evidence="1">Multi-pass membrane protein</topology>
    </subcellularLocation>
</comment>
<name>A0A9D1L0U4_9FIRM</name>
<gene>
    <name evidence="10" type="ORF">IAD15_04225</name>
</gene>
<dbReference type="EMBL" id="DVMJ01000034">
    <property type="protein sequence ID" value="HIU13257.1"/>
    <property type="molecule type" value="Genomic_DNA"/>
</dbReference>
<accession>A0A9D1L0U4</accession>
<dbReference type="InterPro" id="IPR039421">
    <property type="entry name" value="Type_1_exporter"/>
</dbReference>
<evidence type="ECO:0000256" key="5">
    <source>
        <dbReference type="ARBA" id="ARBA00022989"/>
    </source>
</evidence>
<dbReference type="Pfam" id="PF00005">
    <property type="entry name" value="ABC_tran"/>
    <property type="match status" value="1"/>
</dbReference>
<dbReference type="Gene3D" id="3.40.50.300">
    <property type="entry name" value="P-loop containing nucleotide triphosphate hydrolases"/>
    <property type="match status" value="1"/>
</dbReference>
<dbReference type="PROSITE" id="PS50893">
    <property type="entry name" value="ABC_TRANSPORTER_2"/>
    <property type="match status" value="1"/>
</dbReference>
<feature type="transmembrane region" description="Helical" evidence="7">
    <location>
        <begin position="156"/>
        <end position="174"/>
    </location>
</feature>
<dbReference type="SMART" id="SM00382">
    <property type="entry name" value="AAA"/>
    <property type="match status" value="1"/>
</dbReference>
<evidence type="ECO:0000256" key="4">
    <source>
        <dbReference type="ARBA" id="ARBA00022840"/>
    </source>
</evidence>
<evidence type="ECO:0000256" key="2">
    <source>
        <dbReference type="ARBA" id="ARBA00022692"/>
    </source>
</evidence>
<keyword evidence="2 7" id="KW-0812">Transmembrane</keyword>
<keyword evidence="6 7" id="KW-0472">Membrane</keyword>
<evidence type="ECO:0000256" key="6">
    <source>
        <dbReference type="ARBA" id="ARBA00023136"/>
    </source>
</evidence>
<dbReference type="InterPro" id="IPR027417">
    <property type="entry name" value="P-loop_NTPase"/>
</dbReference>
<dbReference type="GO" id="GO:0016887">
    <property type="term" value="F:ATP hydrolysis activity"/>
    <property type="evidence" value="ECO:0007669"/>
    <property type="project" value="InterPro"/>
</dbReference>
<feature type="transmembrane region" description="Helical" evidence="7">
    <location>
        <begin position="276"/>
        <end position="294"/>
    </location>
</feature>
<protein>
    <submittedName>
        <fullName evidence="10">ABC transporter ATP-binding protein</fullName>
    </submittedName>
</protein>
<sequence>MLKKFLAYYKPHMKLFALDMLASLLVSLIGIVYPMITRTMLNDLIPNQKFQLIIYSGIVLLGLYIVRMLLRYFIQYQGHVMGVKMQAQMRSDMFNHLEKLPYSFYDNHETGKIMSRMTNDLMDISELAHHGPENLIITSITIITSFIYLARINFALTLIIFACIPLLLLVSLYMRRKMRIAFMESRVSVAKINAALESSISGIRVTKAFTNAEKEREKFEIGNEQYVKARSLAYKAMGEFQSSSSFITDVFNVIVLIAGGIFLYQNQITFGDYSAFIVSVSLFITPVTTLINFMEQYQNGVTGFERFLEIMEQEPEVNPEKAVEVPRLKGEIEFQDVTYAYDGEHNVLNHINLKIGQGETFALVGPSGGGKTTICHLIPHFYNITSGHLLIDGIDINEMTLESLRRNIGIVQQDIYLFNASIKDNILYGRLDASDEEVIEAAKRANIHDYIMSMPDGYDTQIGERGVRLSGGQKQRLSIARVFLKNPPILILDEATSALDNTTEILIQQALDELCKGRTTLVVAHRLSTIKNADEIAVISEGKIIEQGDHDELMQEDGMYAHLYNLQFREPEDKIN</sequence>
<organism evidence="10 11">
    <name type="scientific">Candidatus Fimiplasma intestinipullorum</name>
    <dbReference type="NCBI Taxonomy" id="2840825"/>
    <lineage>
        <taxon>Bacteria</taxon>
        <taxon>Bacillati</taxon>
        <taxon>Bacillota</taxon>
        <taxon>Clostridia</taxon>
        <taxon>Eubacteriales</taxon>
        <taxon>Candidatus Fimiplasma</taxon>
    </lineage>
</organism>
<reference evidence="10" key="2">
    <citation type="journal article" date="2021" name="PeerJ">
        <title>Extensive microbial diversity within the chicken gut microbiome revealed by metagenomics and culture.</title>
        <authorList>
            <person name="Gilroy R."/>
            <person name="Ravi A."/>
            <person name="Getino M."/>
            <person name="Pursley I."/>
            <person name="Horton D.L."/>
            <person name="Alikhan N.F."/>
            <person name="Baker D."/>
            <person name="Gharbi K."/>
            <person name="Hall N."/>
            <person name="Watson M."/>
            <person name="Adriaenssens E.M."/>
            <person name="Foster-Nyarko E."/>
            <person name="Jarju S."/>
            <person name="Secka A."/>
            <person name="Antonio M."/>
            <person name="Oren A."/>
            <person name="Chaudhuri R.R."/>
            <person name="La Ragione R."/>
            <person name="Hildebrand F."/>
            <person name="Pallen M.J."/>
        </authorList>
    </citation>
    <scope>NUCLEOTIDE SEQUENCE</scope>
    <source>
        <strain evidence="10">CHK195-11698</strain>
    </source>
</reference>
<feature type="transmembrane region" description="Helical" evidence="7">
    <location>
        <begin position="53"/>
        <end position="74"/>
    </location>
</feature>
<evidence type="ECO:0000313" key="11">
    <source>
        <dbReference type="Proteomes" id="UP000824175"/>
    </source>
</evidence>
<dbReference type="SUPFAM" id="SSF52540">
    <property type="entry name" value="P-loop containing nucleoside triphosphate hydrolases"/>
    <property type="match status" value="1"/>
</dbReference>
<keyword evidence="4 10" id="KW-0067">ATP-binding</keyword>
<dbReference type="InterPro" id="IPR003439">
    <property type="entry name" value="ABC_transporter-like_ATP-bd"/>
</dbReference>